<organism evidence="1">
    <name type="scientific">Capitella teleta</name>
    <name type="common">Polychaete worm</name>
    <dbReference type="NCBI Taxonomy" id="283909"/>
    <lineage>
        <taxon>Eukaryota</taxon>
        <taxon>Metazoa</taxon>
        <taxon>Spiralia</taxon>
        <taxon>Lophotrochozoa</taxon>
        <taxon>Annelida</taxon>
        <taxon>Polychaeta</taxon>
        <taxon>Sedentaria</taxon>
        <taxon>Scolecida</taxon>
        <taxon>Capitellidae</taxon>
        <taxon>Capitella</taxon>
    </lineage>
</organism>
<reference evidence="2" key="3">
    <citation type="submission" date="2015-06" db="UniProtKB">
        <authorList>
            <consortium name="EnsemblMetazoa"/>
        </authorList>
    </citation>
    <scope>IDENTIFICATION</scope>
</reference>
<sequence length="186" mass="21929">MVIRRHFLIDVYHSDNSVRCLALCFMDYQHKGQFYYLQRFSFTCDIRRISLANYSCSFVEIAAYNLRMHMNRRDFQQIASLKTRVGKTLQCKESTFEECHQGKNWQWQNCLQPPCNQGGRSLWGDDNQHGFLQFIILYREQKRTSVETSTDWDILENPAEDPLMGLHIAPTTTGSPIIRKMTTLFE</sequence>
<reference evidence="1 3" key="2">
    <citation type="journal article" date="2013" name="Nature">
        <title>Insights into bilaterian evolution from three spiralian genomes.</title>
        <authorList>
            <person name="Simakov O."/>
            <person name="Marletaz F."/>
            <person name="Cho S.J."/>
            <person name="Edsinger-Gonzales E."/>
            <person name="Havlak P."/>
            <person name="Hellsten U."/>
            <person name="Kuo D.H."/>
            <person name="Larsson T."/>
            <person name="Lv J."/>
            <person name="Arendt D."/>
            <person name="Savage R."/>
            <person name="Osoegawa K."/>
            <person name="de Jong P."/>
            <person name="Grimwood J."/>
            <person name="Chapman J.A."/>
            <person name="Shapiro H."/>
            <person name="Aerts A."/>
            <person name="Otillar R.P."/>
            <person name="Terry A.Y."/>
            <person name="Boore J.L."/>
            <person name="Grigoriev I.V."/>
            <person name="Lindberg D.R."/>
            <person name="Seaver E.C."/>
            <person name="Weisblat D.A."/>
            <person name="Putnam N.H."/>
            <person name="Rokhsar D.S."/>
        </authorList>
    </citation>
    <scope>NUCLEOTIDE SEQUENCE</scope>
    <source>
        <strain evidence="1 3">I ESC-2004</strain>
    </source>
</reference>
<dbReference type="Proteomes" id="UP000014760">
    <property type="component" value="Unassembled WGS sequence"/>
</dbReference>
<evidence type="ECO:0000313" key="2">
    <source>
        <dbReference type="EnsemblMetazoa" id="CapteP218044"/>
    </source>
</evidence>
<accession>R7VI72</accession>
<evidence type="ECO:0000313" key="1">
    <source>
        <dbReference type="EMBL" id="ELU18232.1"/>
    </source>
</evidence>
<proteinExistence type="predicted"/>
<dbReference type="EMBL" id="AMQN01016404">
    <property type="status" value="NOT_ANNOTATED_CDS"/>
    <property type="molecule type" value="Genomic_DNA"/>
</dbReference>
<name>R7VI72_CAPTE</name>
<dbReference type="EnsemblMetazoa" id="CapteT218044">
    <property type="protein sequence ID" value="CapteP218044"/>
    <property type="gene ID" value="CapteG218044"/>
</dbReference>
<protein>
    <submittedName>
        <fullName evidence="1 2">Uncharacterized protein</fullName>
    </submittedName>
</protein>
<dbReference type="EMBL" id="KB292032">
    <property type="protein sequence ID" value="ELU18232.1"/>
    <property type="molecule type" value="Genomic_DNA"/>
</dbReference>
<dbReference type="AlphaFoldDB" id="R7VI72"/>
<keyword evidence="3" id="KW-1185">Reference proteome</keyword>
<reference evidence="3" key="1">
    <citation type="submission" date="2012-12" db="EMBL/GenBank/DDBJ databases">
        <authorList>
            <person name="Hellsten U."/>
            <person name="Grimwood J."/>
            <person name="Chapman J.A."/>
            <person name="Shapiro H."/>
            <person name="Aerts A."/>
            <person name="Otillar R.P."/>
            <person name="Terry A.Y."/>
            <person name="Boore J.L."/>
            <person name="Simakov O."/>
            <person name="Marletaz F."/>
            <person name="Cho S.-J."/>
            <person name="Edsinger-Gonzales E."/>
            <person name="Havlak P."/>
            <person name="Kuo D.-H."/>
            <person name="Larsson T."/>
            <person name="Lv J."/>
            <person name="Arendt D."/>
            <person name="Savage R."/>
            <person name="Osoegawa K."/>
            <person name="de Jong P."/>
            <person name="Lindberg D.R."/>
            <person name="Seaver E.C."/>
            <person name="Weisblat D.A."/>
            <person name="Putnam N.H."/>
            <person name="Grigoriev I.V."/>
            <person name="Rokhsar D.S."/>
        </authorList>
    </citation>
    <scope>NUCLEOTIDE SEQUENCE</scope>
    <source>
        <strain evidence="3">I ESC-2004</strain>
    </source>
</reference>
<evidence type="ECO:0000313" key="3">
    <source>
        <dbReference type="Proteomes" id="UP000014760"/>
    </source>
</evidence>
<gene>
    <name evidence="1" type="ORF">CAPTEDRAFT_218044</name>
</gene>
<dbReference type="HOGENOM" id="CLU_1455733_0_0_1"/>